<feature type="transmembrane region" description="Helical" evidence="1">
    <location>
        <begin position="21"/>
        <end position="41"/>
    </location>
</feature>
<accession>A0A5N6VNA0</accession>
<dbReference type="EMBL" id="ML738358">
    <property type="protein sequence ID" value="KAE8310057.1"/>
    <property type="molecule type" value="Genomic_DNA"/>
</dbReference>
<sequence>MLMFTLVFRKRKARLMVLHFYDLYLIFCDFALLSFFFFFPFPNSLYSLDFSKLRVIRFENETGREVLAPLLKLHFITILLRLLAGVCTRVDFLRL</sequence>
<dbReference type="AlphaFoldDB" id="A0A5N6VNA0"/>
<proteinExistence type="predicted"/>
<reference evidence="3" key="1">
    <citation type="submission" date="2019-04" db="EMBL/GenBank/DDBJ databases">
        <title>Friends and foes A comparative genomics studyof 23 Aspergillus species from section Flavi.</title>
        <authorList>
            <consortium name="DOE Joint Genome Institute"/>
            <person name="Kjaerbolling I."/>
            <person name="Vesth T."/>
            <person name="Frisvad J.C."/>
            <person name="Nybo J.L."/>
            <person name="Theobald S."/>
            <person name="Kildgaard S."/>
            <person name="Isbrandt T."/>
            <person name="Kuo A."/>
            <person name="Sato A."/>
            <person name="Lyhne E.K."/>
            <person name="Kogle M.E."/>
            <person name="Wiebenga A."/>
            <person name="Kun R.S."/>
            <person name="Lubbers R.J."/>
            <person name="Makela M.R."/>
            <person name="Barry K."/>
            <person name="Chovatia M."/>
            <person name="Clum A."/>
            <person name="Daum C."/>
            <person name="Haridas S."/>
            <person name="He G."/>
            <person name="LaButti K."/>
            <person name="Lipzen A."/>
            <person name="Mondo S."/>
            <person name="Riley R."/>
            <person name="Salamov A."/>
            <person name="Simmons B.A."/>
            <person name="Magnuson J.K."/>
            <person name="Henrissat B."/>
            <person name="Mortensen U.H."/>
            <person name="Larsen T.O."/>
            <person name="Devries R.P."/>
            <person name="Grigoriev I.V."/>
            <person name="Machida M."/>
            <person name="Baker S.E."/>
            <person name="Andersen M.R."/>
        </authorList>
    </citation>
    <scope>NUCLEOTIDE SEQUENCE [LARGE SCALE GENOMIC DNA]</scope>
    <source>
        <strain evidence="3">CBS 130015</strain>
    </source>
</reference>
<keyword evidence="1" id="KW-1133">Transmembrane helix</keyword>
<dbReference type="Proteomes" id="UP000325433">
    <property type="component" value="Unassembled WGS sequence"/>
</dbReference>
<protein>
    <submittedName>
        <fullName evidence="2">Uncharacterized protein</fullName>
    </submittedName>
</protein>
<keyword evidence="1" id="KW-0472">Membrane</keyword>
<evidence type="ECO:0000313" key="2">
    <source>
        <dbReference type="EMBL" id="KAE8310057.1"/>
    </source>
</evidence>
<keyword evidence="3" id="KW-1185">Reference proteome</keyword>
<gene>
    <name evidence="2" type="ORF">BDV41DRAFT_545967</name>
</gene>
<keyword evidence="1" id="KW-0812">Transmembrane</keyword>
<organism evidence="2 3">
    <name type="scientific">Aspergillus transmontanensis</name>
    <dbReference type="NCBI Taxonomy" id="1034304"/>
    <lineage>
        <taxon>Eukaryota</taxon>
        <taxon>Fungi</taxon>
        <taxon>Dikarya</taxon>
        <taxon>Ascomycota</taxon>
        <taxon>Pezizomycotina</taxon>
        <taxon>Eurotiomycetes</taxon>
        <taxon>Eurotiomycetidae</taxon>
        <taxon>Eurotiales</taxon>
        <taxon>Aspergillaceae</taxon>
        <taxon>Aspergillus</taxon>
        <taxon>Aspergillus subgen. Circumdati</taxon>
    </lineage>
</organism>
<evidence type="ECO:0000256" key="1">
    <source>
        <dbReference type="SAM" id="Phobius"/>
    </source>
</evidence>
<evidence type="ECO:0000313" key="3">
    <source>
        <dbReference type="Proteomes" id="UP000325433"/>
    </source>
</evidence>
<name>A0A5N6VNA0_9EURO</name>